<keyword evidence="2" id="KW-0121">Carboxypeptidase</keyword>
<dbReference type="Proteomes" id="UP000321058">
    <property type="component" value="Unassembled WGS sequence"/>
</dbReference>
<dbReference type="PANTHER" id="PTHR30627:SF1">
    <property type="entry name" value="PEPTIDOGLYCAN D,D-TRANSPEPTIDASE FTSI"/>
    <property type="match status" value="1"/>
</dbReference>
<sequence length="622" mass="66789">MKLWRKRASPDPAAAANAAAGARYGSPQERLKGDAQETARQRLVIASGLFAVVFVAIALRMGYVSLLRDGAEPTQRVAARGGAIQSERGDIVDRNGAVLATSIPVMSAFVNPRLLLDSTDAAKKIVSALPDLKYEDVKGKLEEDKTFVWIKRGLSPREHDRVNRLGIPGLEFQAEERRIYPQGTAAAHILGYASVDNAGLAGVERYFDQQLQSGETLQLAIDLRLQRLIEREIARAVEKFSAIGATAIVMDATNGEILAMASLPTYDPNSAKTITNEALFNRATLGVYEQGSTFKIFNTAMALDTGRVTLNSVFDATSPIKIDRFTINDDHAQRRPLTVPELFKYSSNIASAKMAVEMGSETQKAFFDKIGFLKPLTTQLTELAAPLYPRNWMKINTMTIAFGHGISVTPLHLATGASAVVNGGTLYSPSLVKRNAASDPGRRVIQAKTSVMMRQLLRLNAVEGTGKNADLPGYEVGGKTGTAEKPSRGGYRQKALISSFVGAFPMNDPKFVILVSIDEPKGTKDTFGFATAGWVAAPSVKVIIEGMASLYGILPGDLKQGLPPIEIASTPVPAPVPPPHFVPASARHRGGAQEQRKALPVRPGPNQAAAAPQTGVRRVAAE</sequence>
<keyword evidence="2" id="KW-0378">Hydrolase</keyword>
<dbReference type="GO" id="GO:0008658">
    <property type="term" value="F:penicillin binding"/>
    <property type="evidence" value="ECO:0007669"/>
    <property type="project" value="InterPro"/>
</dbReference>
<protein>
    <submittedName>
        <fullName evidence="8">Peptidoglycan glycosyltransferase</fullName>
    </submittedName>
</protein>
<dbReference type="GO" id="GO:0005886">
    <property type="term" value="C:plasma membrane"/>
    <property type="evidence" value="ECO:0007669"/>
    <property type="project" value="TreeGrafter"/>
</dbReference>
<dbReference type="InterPro" id="IPR001460">
    <property type="entry name" value="PCN-bd_Tpept"/>
</dbReference>
<feature type="transmembrane region" description="Helical" evidence="5">
    <location>
        <begin position="43"/>
        <end position="63"/>
    </location>
</feature>
<keyword evidence="5" id="KW-1133">Transmembrane helix</keyword>
<dbReference type="OrthoDB" id="9789078at2"/>
<dbReference type="Gene3D" id="3.30.450.330">
    <property type="match status" value="1"/>
</dbReference>
<comment type="caution">
    <text evidence="8">The sequence shown here is derived from an EMBL/GenBank/DDBJ whole genome shotgun (WGS) entry which is preliminary data.</text>
</comment>
<dbReference type="SUPFAM" id="SSF56601">
    <property type="entry name" value="beta-lactamase/transpeptidase-like"/>
    <property type="match status" value="1"/>
</dbReference>
<feature type="compositionally biased region" description="Low complexity" evidence="4">
    <location>
        <begin position="13"/>
        <end position="22"/>
    </location>
</feature>
<evidence type="ECO:0000313" key="8">
    <source>
        <dbReference type="EMBL" id="GEP59275.1"/>
    </source>
</evidence>
<feature type="domain" description="Penicillin-binding protein dimerisation" evidence="7">
    <location>
        <begin position="84"/>
        <end position="212"/>
    </location>
</feature>
<proteinExistence type="predicted"/>
<dbReference type="Pfam" id="PF00905">
    <property type="entry name" value="Transpeptidase"/>
    <property type="match status" value="1"/>
</dbReference>
<feature type="region of interest" description="Disordered" evidence="4">
    <location>
        <begin position="1"/>
        <end position="33"/>
    </location>
</feature>
<dbReference type="InterPro" id="IPR005311">
    <property type="entry name" value="PBP_dimer"/>
</dbReference>
<dbReference type="Pfam" id="PF03717">
    <property type="entry name" value="PBP_dimer"/>
    <property type="match status" value="1"/>
</dbReference>
<dbReference type="InterPro" id="IPR036138">
    <property type="entry name" value="PBP_dimer_sf"/>
</dbReference>
<dbReference type="GO" id="GO:0016740">
    <property type="term" value="F:transferase activity"/>
    <property type="evidence" value="ECO:0007669"/>
    <property type="project" value="UniProtKB-KW"/>
</dbReference>
<evidence type="ECO:0000259" key="6">
    <source>
        <dbReference type="Pfam" id="PF00905"/>
    </source>
</evidence>
<dbReference type="InterPro" id="IPR050515">
    <property type="entry name" value="Beta-lactam/transpept"/>
</dbReference>
<dbReference type="SUPFAM" id="SSF56519">
    <property type="entry name" value="Penicillin binding protein dimerisation domain"/>
    <property type="match status" value="1"/>
</dbReference>
<dbReference type="InterPro" id="IPR012338">
    <property type="entry name" value="Beta-lactam/transpept-like"/>
</dbReference>
<name>A0A512NK20_9HYPH</name>
<dbReference type="Gene3D" id="3.90.1310.10">
    <property type="entry name" value="Penicillin-binding protein 2a (Domain 2)"/>
    <property type="match status" value="1"/>
</dbReference>
<keyword evidence="2" id="KW-0645">Protease</keyword>
<evidence type="ECO:0000313" key="9">
    <source>
        <dbReference type="Proteomes" id="UP000321058"/>
    </source>
</evidence>
<dbReference type="AlphaFoldDB" id="A0A512NK20"/>
<evidence type="ECO:0000256" key="1">
    <source>
        <dbReference type="ARBA" id="ARBA00004370"/>
    </source>
</evidence>
<keyword evidence="8" id="KW-0808">Transferase</keyword>
<dbReference type="GO" id="GO:0071555">
    <property type="term" value="P:cell wall organization"/>
    <property type="evidence" value="ECO:0007669"/>
    <property type="project" value="TreeGrafter"/>
</dbReference>
<dbReference type="PANTHER" id="PTHR30627">
    <property type="entry name" value="PEPTIDOGLYCAN D,D-TRANSPEPTIDASE"/>
    <property type="match status" value="1"/>
</dbReference>
<dbReference type="RefSeq" id="WP_147154632.1">
    <property type="nucleotide sequence ID" value="NZ_BKAJ01000125.1"/>
</dbReference>
<dbReference type="EMBL" id="BKAJ01000125">
    <property type="protein sequence ID" value="GEP59275.1"/>
    <property type="molecule type" value="Genomic_DNA"/>
</dbReference>
<comment type="subcellular location">
    <subcellularLocation>
        <location evidence="1">Membrane</location>
    </subcellularLocation>
</comment>
<keyword evidence="5" id="KW-0812">Transmembrane</keyword>
<feature type="domain" description="Penicillin-binding protein transpeptidase" evidence="6">
    <location>
        <begin position="246"/>
        <end position="527"/>
    </location>
</feature>
<evidence type="ECO:0000259" key="7">
    <source>
        <dbReference type="Pfam" id="PF03717"/>
    </source>
</evidence>
<reference evidence="8 9" key="1">
    <citation type="submission" date="2019-07" db="EMBL/GenBank/DDBJ databases">
        <title>Whole genome shotgun sequence of Reyranella soli NBRC 108950.</title>
        <authorList>
            <person name="Hosoyama A."/>
            <person name="Uohara A."/>
            <person name="Ohji S."/>
            <person name="Ichikawa N."/>
        </authorList>
    </citation>
    <scope>NUCLEOTIDE SEQUENCE [LARGE SCALE GENOMIC DNA]</scope>
    <source>
        <strain evidence="8 9">NBRC 108950</strain>
    </source>
</reference>
<dbReference type="Gene3D" id="3.40.710.10">
    <property type="entry name" value="DD-peptidase/beta-lactamase superfamily"/>
    <property type="match status" value="1"/>
</dbReference>
<evidence type="ECO:0000256" key="2">
    <source>
        <dbReference type="ARBA" id="ARBA00022645"/>
    </source>
</evidence>
<keyword evidence="9" id="KW-1185">Reference proteome</keyword>
<gene>
    <name evidence="8" type="ORF">RSO01_64410</name>
</gene>
<keyword evidence="3 5" id="KW-0472">Membrane</keyword>
<evidence type="ECO:0000256" key="3">
    <source>
        <dbReference type="ARBA" id="ARBA00023136"/>
    </source>
</evidence>
<dbReference type="GO" id="GO:0004180">
    <property type="term" value="F:carboxypeptidase activity"/>
    <property type="evidence" value="ECO:0007669"/>
    <property type="project" value="UniProtKB-KW"/>
</dbReference>
<evidence type="ECO:0000256" key="5">
    <source>
        <dbReference type="SAM" id="Phobius"/>
    </source>
</evidence>
<accession>A0A512NK20</accession>
<feature type="region of interest" description="Disordered" evidence="4">
    <location>
        <begin position="579"/>
        <end position="622"/>
    </location>
</feature>
<organism evidence="8 9">
    <name type="scientific">Reyranella soli</name>
    <dbReference type="NCBI Taxonomy" id="1230389"/>
    <lineage>
        <taxon>Bacteria</taxon>
        <taxon>Pseudomonadati</taxon>
        <taxon>Pseudomonadota</taxon>
        <taxon>Alphaproteobacteria</taxon>
        <taxon>Hyphomicrobiales</taxon>
        <taxon>Reyranellaceae</taxon>
        <taxon>Reyranella</taxon>
    </lineage>
</organism>
<evidence type="ECO:0000256" key="4">
    <source>
        <dbReference type="SAM" id="MobiDB-lite"/>
    </source>
</evidence>